<evidence type="ECO:0000256" key="3">
    <source>
        <dbReference type="ARBA" id="ARBA00022793"/>
    </source>
</evidence>
<evidence type="ECO:0000256" key="6">
    <source>
        <dbReference type="HAMAP-Rule" id="MF_01200"/>
    </source>
</evidence>
<dbReference type="AlphaFoldDB" id="A0A2G6MQ26"/>
<dbReference type="GO" id="GO:0044205">
    <property type="term" value="P:'de novo' UMP biosynthetic process"/>
    <property type="evidence" value="ECO:0007669"/>
    <property type="project" value="UniProtKB-UniRule"/>
</dbReference>
<dbReference type="CDD" id="cd04725">
    <property type="entry name" value="OMP_decarboxylase_like"/>
    <property type="match status" value="1"/>
</dbReference>
<sequence>MQKTPKEYIIFPLDFPGMEVARSHIRQLDGWVGMFKIGLELFIRQGPAVVEEVRKMSSAGIFLDLKLHDISTTVGRAMARVADLGVDLVTVHGACSPKMLGAAVENAGKTKVLAVTLLTDNDADMVRAQGFKDEYATAPEKLVLLRARMALDAGCAGVVCSGQEAAMLKALLDKGCLTVTPGIRPQWSITPGDDQKRVVTPAKAVQAGSDYIVIGRPIRDAKDPARAAEKVALEIEAGLSGTAT</sequence>
<feature type="active site" description="For OMPdecase activity" evidence="7">
    <location>
        <position position="69"/>
    </location>
</feature>
<reference evidence="10 11" key="1">
    <citation type="submission" date="2017-10" db="EMBL/GenBank/DDBJ databases">
        <title>Novel microbial diversity and functional potential in the marine mammal oral microbiome.</title>
        <authorList>
            <person name="Dudek N.K."/>
            <person name="Sun C.L."/>
            <person name="Burstein D."/>
            <person name="Kantor R.S."/>
            <person name="Aliaga Goltsman D.S."/>
            <person name="Bik E.M."/>
            <person name="Thomas B.C."/>
            <person name="Banfield J.F."/>
            <person name="Relman D.A."/>
        </authorList>
    </citation>
    <scope>NUCLEOTIDE SEQUENCE [LARGE SCALE GENOMIC DNA]</scope>
    <source>
        <strain evidence="10">DOLJORAL78_47_202</strain>
    </source>
</reference>
<evidence type="ECO:0000256" key="1">
    <source>
        <dbReference type="ARBA" id="ARBA00002356"/>
    </source>
</evidence>
<evidence type="ECO:0000256" key="5">
    <source>
        <dbReference type="ARBA" id="ARBA00023239"/>
    </source>
</evidence>
<name>A0A2G6MQ26_9BACT</name>
<feature type="binding site" evidence="6 8">
    <location>
        <position position="119"/>
    </location>
    <ligand>
        <name>substrate</name>
    </ligand>
</feature>
<dbReference type="EMBL" id="PDTI01000059">
    <property type="protein sequence ID" value="PIE62184.1"/>
    <property type="molecule type" value="Genomic_DNA"/>
</dbReference>
<protein>
    <recommendedName>
        <fullName evidence="6">Orotidine 5'-phosphate decarboxylase</fullName>
        <ecNumber evidence="6">4.1.1.23</ecNumber>
    </recommendedName>
    <alternativeName>
        <fullName evidence="6">OMP decarboxylase</fullName>
        <shortName evidence="6">OMPDCase</shortName>
        <shortName evidence="6">OMPdecase</shortName>
    </alternativeName>
</protein>
<keyword evidence="4 6" id="KW-0665">Pyrimidine biosynthesis</keyword>
<dbReference type="InterPro" id="IPR013785">
    <property type="entry name" value="Aldolase_TIM"/>
</dbReference>
<feature type="active site" description="For OMPdecase activity" evidence="7">
    <location>
        <position position="66"/>
    </location>
</feature>
<comment type="catalytic activity">
    <reaction evidence="6">
        <text>orotidine 5'-phosphate + H(+) = UMP + CO2</text>
        <dbReference type="Rhea" id="RHEA:11596"/>
        <dbReference type="ChEBI" id="CHEBI:15378"/>
        <dbReference type="ChEBI" id="CHEBI:16526"/>
        <dbReference type="ChEBI" id="CHEBI:57538"/>
        <dbReference type="ChEBI" id="CHEBI:57865"/>
        <dbReference type="EC" id="4.1.1.23"/>
    </reaction>
</comment>
<dbReference type="PANTHER" id="PTHR32119:SF2">
    <property type="entry name" value="OROTIDINE 5'-PHOSPHATE DECARBOXYLASE"/>
    <property type="match status" value="1"/>
</dbReference>
<feature type="binding site" evidence="6 8">
    <location>
        <position position="36"/>
    </location>
    <ligand>
        <name>substrate</name>
    </ligand>
</feature>
<keyword evidence="5 6" id="KW-0456">Lyase</keyword>
<gene>
    <name evidence="6" type="primary">pyrF</name>
    <name evidence="10" type="ORF">CSA25_06410</name>
</gene>
<dbReference type="EC" id="4.1.1.23" evidence="6"/>
<feature type="binding site" evidence="6 8">
    <location>
        <position position="14"/>
    </location>
    <ligand>
        <name>substrate</name>
    </ligand>
</feature>
<feature type="binding site" evidence="6 8">
    <location>
        <position position="215"/>
    </location>
    <ligand>
        <name>substrate</name>
    </ligand>
</feature>
<feature type="binding site" evidence="6 8">
    <location>
        <position position="216"/>
    </location>
    <ligand>
        <name>substrate</name>
    </ligand>
</feature>
<dbReference type="GO" id="GO:0004590">
    <property type="term" value="F:orotidine-5'-phosphate decarboxylase activity"/>
    <property type="evidence" value="ECO:0007669"/>
    <property type="project" value="UniProtKB-UniRule"/>
</dbReference>
<dbReference type="PANTHER" id="PTHR32119">
    <property type="entry name" value="OROTIDINE 5'-PHOSPHATE DECARBOXYLASE"/>
    <property type="match status" value="1"/>
</dbReference>
<dbReference type="UniPathway" id="UPA00070">
    <property type="reaction ID" value="UER00120"/>
</dbReference>
<evidence type="ECO:0000313" key="10">
    <source>
        <dbReference type="EMBL" id="PIE62184.1"/>
    </source>
</evidence>
<dbReference type="InterPro" id="IPR001754">
    <property type="entry name" value="OMPdeCOase_dom"/>
</dbReference>
<feature type="binding site" evidence="6 8">
    <location>
        <position position="184"/>
    </location>
    <ligand>
        <name>substrate</name>
    </ligand>
</feature>
<comment type="pathway">
    <text evidence="2 6">Pyrimidine metabolism; UMP biosynthesis via de novo pathway; UMP from orotate: step 2/2.</text>
</comment>
<dbReference type="SUPFAM" id="SSF51366">
    <property type="entry name" value="Ribulose-phoshate binding barrel"/>
    <property type="match status" value="1"/>
</dbReference>
<dbReference type="HAMAP" id="MF_01200_B">
    <property type="entry name" value="OMPdecase_type1_B"/>
    <property type="match status" value="1"/>
</dbReference>
<evidence type="ECO:0000259" key="9">
    <source>
        <dbReference type="SMART" id="SM00934"/>
    </source>
</evidence>
<dbReference type="Gene3D" id="3.20.20.70">
    <property type="entry name" value="Aldolase class I"/>
    <property type="match status" value="1"/>
</dbReference>
<feature type="binding site" evidence="6 8">
    <location>
        <position position="195"/>
    </location>
    <ligand>
        <name>substrate</name>
    </ligand>
</feature>
<dbReference type="Proteomes" id="UP000231203">
    <property type="component" value="Unassembled WGS sequence"/>
</dbReference>
<dbReference type="GO" id="GO:0006207">
    <property type="term" value="P:'de novo' pyrimidine nucleobase biosynthetic process"/>
    <property type="evidence" value="ECO:0007669"/>
    <property type="project" value="InterPro"/>
</dbReference>
<evidence type="ECO:0000256" key="7">
    <source>
        <dbReference type="PIRSR" id="PIRSR614732-1"/>
    </source>
</evidence>
<evidence type="ECO:0000313" key="11">
    <source>
        <dbReference type="Proteomes" id="UP000231203"/>
    </source>
</evidence>
<organism evidence="10 11">
    <name type="scientific">Desulfobacter postgatei</name>
    <dbReference type="NCBI Taxonomy" id="2293"/>
    <lineage>
        <taxon>Bacteria</taxon>
        <taxon>Pseudomonadati</taxon>
        <taxon>Thermodesulfobacteriota</taxon>
        <taxon>Desulfobacteria</taxon>
        <taxon>Desulfobacterales</taxon>
        <taxon>Desulfobacteraceae</taxon>
        <taxon>Desulfobacter</taxon>
    </lineage>
</organism>
<evidence type="ECO:0000256" key="4">
    <source>
        <dbReference type="ARBA" id="ARBA00022975"/>
    </source>
</evidence>
<dbReference type="NCBIfam" id="TIGR01740">
    <property type="entry name" value="pyrF"/>
    <property type="match status" value="1"/>
</dbReference>
<accession>A0A2G6MQ26</accession>
<feature type="domain" description="Orotidine 5'-phosphate decarboxylase" evidence="9">
    <location>
        <begin position="8"/>
        <end position="231"/>
    </location>
</feature>
<feature type="active site" description="For OMPdecase activity" evidence="7">
    <location>
        <position position="64"/>
    </location>
</feature>
<evidence type="ECO:0000256" key="2">
    <source>
        <dbReference type="ARBA" id="ARBA00004861"/>
    </source>
</evidence>
<keyword evidence="3 6" id="KW-0210">Decarboxylase</keyword>
<dbReference type="InterPro" id="IPR047596">
    <property type="entry name" value="OMPdecase_bac"/>
</dbReference>
<proteinExistence type="inferred from homology"/>
<dbReference type="NCBIfam" id="NF001273">
    <property type="entry name" value="PRK00230.1"/>
    <property type="match status" value="1"/>
</dbReference>
<comment type="function">
    <text evidence="1 6">Catalyzes the decarboxylation of orotidine 5'-monophosphate (OMP) to uridine 5'-monophosphate (UMP).</text>
</comment>
<dbReference type="Pfam" id="PF00215">
    <property type="entry name" value="OMPdecase"/>
    <property type="match status" value="1"/>
</dbReference>
<feature type="active site" description="Proton donor" evidence="6">
    <location>
        <position position="66"/>
    </location>
</feature>
<dbReference type="SMART" id="SM00934">
    <property type="entry name" value="OMPdecase"/>
    <property type="match status" value="1"/>
</dbReference>
<dbReference type="InterPro" id="IPR014732">
    <property type="entry name" value="OMPdecase"/>
</dbReference>
<feature type="binding site" evidence="6">
    <location>
        <begin position="64"/>
        <end position="73"/>
    </location>
    <ligand>
        <name>substrate</name>
    </ligand>
</feature>
<comment type="caution">
    <text evidence="10">The sequence shown here is derived from an EMBL/GenBank/DDBJ whole genome shotgun (WGS) entry which is preliminary data.</text>
</comment>
<dbReference type="InterPro" id="IPR011060">
    <property type="entry name" value="RibuloseP-bd_barrel"/>
</dbReference>
<dbReference type="GO" id="GO:0005829">
    <property type="term" value="C:cytosol"/>
    <property type="evidence" value="ECO:0007669"/>
    <property type="project" value="TreeGrafter"/>
</dbReference>
<evidence type="ECO:0000256" key="8">
    <source>
        <dbReference type="PIRSR" id="PIRSR614732-2"/>
    </source>
</evidence>
<comment type="subunit">
    <text evidence="6">Homodimer.</text>
</comment>
<comment type="similarity">
    <text evidence="6">Belongs to the OMP decarboxylase family. Type 1 subfamily.</text>
</comment>